<dbReference type="PANTHER" id="PTHR43736:SF2">
    <property type="entry name" value="MUTT_NUDIX FAMILY PROTEIN"/>
    <property type="match status" value="1"/>
</dbReference>
<dbReference type="Pfam" id="PF00293">
    <property type="entry name" value="NUDIX"/>
    <property type="match status" value="1"/>
</dbReference>
<dbReference type="SUPFAM" id="SSF55811">
    <property type="entry name" value="Nudix"/>
    <property type="match status" value="1"/>
</dbReference>
<dbReference type="OrthoDB" id="542521at2"/>
<dbReference type="InterPro" id="IPR000086">
    <property type="entry name" value="NUDIX_hydrolase_dom"/>
</dbReference>
<name>A0A562TGW7_9HYPH</name>
<dbReference type="PANTHER" id="PTHR43736">
    <property type="entry name" value="ADP-RIBOSE PYROPHOSPHATASE"/>
    <property type="match status" value="1"/>
</dbReference>
<dbReference type="EMBL" id="VLLF01000001">
    <property type="protein sequence ID" value="TWI92877.1"/>
    <property type="molecule type" value="Genomic_DNA"/>
</dbReference>
<dbReference type="GO" id="GO:0003824">
    <property type="term" value="F:catalytic activity"/>
    <property type="evidence" value="ECO:0007669"/>
    <property type="project" value="UniProtKB-ARBA"/>
</dbReference>
<gene>
    <name evidence="2" type="ORF">JM93_00429</name>
</gene>
<dbReference type="Gene3D" id="3.90.79.10">
    <property type="entry name" value="Nucleoside Triphosphate Pyrophosphohydrolase"/>
    <property type="match status" value="1"/>
</dbReference>
<organism evidence="2 3">
    <name type="scientific">Roseibium hamelinense</name>
    <dbReference type="NCBI Taxonomy" id="150831"/>
    <lineage>
        <taxon>Bacteria</taxon>
        <taxon>Pseudomonadati</taxon>
        <taxon>Pseudomonadota</taxon>
        <taxon>Alphaproteobacteria</taxon>
        <taxon>Hyphomicrobiales</taxon>
        <taxon>Stappiaceae</taxon>
        <taxon>Roseibium</taxon>
    </lineage>
</organism>
<feature type="domain" description="Nudix hydrolase" evidence="1">
    <location>
        <begin position="7"/>
        <end position="142"/>
    </location>
</feature>
<reference evidence="2 3" key="1">
    <citation type="submission" date="2019-07" db="EMBL/GenBank/DDBJ databases">
        <title>Genomic Encyclopedia of Archaeal and Bacterial Type Strains, Phase II (KMG-II): from individual species to whole genera.</title>
        <authorList>
            <person name="Goeker M."/>
        </authorList>
    </citation>
    <scope>NUCLEOTIDE SEQUENCE [LARGE SCALE GENOMIC DNA]</scope>
    <source>
        <strain evidence="2 3">ATCC BAA-252</strain>
    </source>
</reference>
<sequence length="154" mass="17458">MQEFAPDIRSTPRAFILKADKLLVQEKRHPIKGHYYTLPGGKQDPGESLVDALHRECLEEIGAHITIDRLIHVAEVFRLKTNPVIRAHQLDFVFAASVDDGYTPQMGHHPDPSQVATLWLSTDKADMLRPSYVTNLFRRSVSSYAPLYLGCFDE</sequence>
<comment type="caution">
    <text evidence="2">The sequence shown here is derived from an EMBL/GenBank/DDBJ whole genome shotgun (WGS) entry which is preliminary data.</text>
</comment>
<accession>A0A562TGW7</accession>
<evidence type="ECO:0000313" key="2">
    <source>
        <dbReference type="EMBL" id="TWI92877.1"/>
    </source>
</evidence>
<dbReference type="InterPro" id="IPR015797">
    <property type="entry name" value="NUDIX_hydrolase-like_dom_sf"/>
</dbReference>
<dbReference type="PROSITE" id="PS51462">
    <property type="entry name" value="NUDIX"/>
    <property type="match status" value="1"/>
</dbReference>
<dbReference type="RefSeq" id="WP_145340408.1">
    <property type="nucleotide sequence ID" value="NZ_SMLY01000087.1"/>
</dbReference>
<protein>
    <submittedName>
        <fullName evidence="2">NUDIX domain-containing protein</fullName>
    </submittedName>
</protein>
<evidence type="ECO:0000259" key="1">
    <source>
        <dbReference type="PROSITE" id="PS51462"/>
    </source>
</evidence>
<evidence type="ECO:0000313" key="3">
    <source>
        <dbReference type="Proteomes" id="UP000320593"/>
    </source>
</evidence>
<proteinExistence type="predicted"/>
<keyword evidence="3" id="KW-1185">Reference proteome</keyword>
<dbReference type="AlphaFoldDB" id="A0A562TGW7"/>
<dbReference type="Proteomes" id="UP000320593">
    <property type="component" value="Unassembled WGS sequence"/>
</dbReference>